<protein>
    <submittedName>
        <fullName evidence="3">Oxidoreductase</fullName>
    </submittedName>
</protein>
<dbReference type="InterPro" id="IPR036291">
    <property type="entry name" value="NAD(P)-bd_dom_sf"/>
</dbReference>
<organism evidence="3 4">
    <name type="scientific">Blastopirellula marina</name>
    <dbReference type="NCBI Taxonomy" id="124"/>
    <lineage>
        <taxon>Bacteria</taxon>
        <taxon>Pseudomonadati</taxon>
        <taxon>Planctomycetota</taxon>
        <taxon>Planctomycetia</taxon>
        <taxon>Pirellulales</taxon>
        <taxon>Pirellulaceae</taxon>
        <taxon>Blastopirellula</taxon>
    </lineage>
</organism>
<dbReference type="Gene3D" id="3.40.50.720">
    <property type="entry name" value="NAD(P)-binding Rossmann-like Domain"/>
    <property type="match status" value="1"/>
</dbReference>
<dbReference type="InterPro" id="IPR006311">
    <property type="entry name" value="TAT_signal"/>
</dbReference>
<feature type="signal peptide" evidence="1">
    <location>
        <begin position="1"/>
        <end position="43"/>
    </location>
</feature>
<dbReference type="InterPro" id="IPR019546">
    <property type="entry name" value="TAT_signal_bac_arc"/>
</dbReference>
<dbReference type="PANTHER" id="PTHR43818">
    <property type="entry name" value="BCDNA.GH03377"/>
    <property type="match status" value="1"/>
</dbReference>
<dbReference type="RefSeq" id="WP_105357847.1">
    <property type="nucleotide sequence ID" value="NZ_PUIA01000069.1"/>
</dbReference>
<keyword evidence="1" id="KW-0732">Signal</keyword>
<dbReference type="Pfam" id="PF10518">
    <property type="entry name" value="TAT_signal"/>
    <property type="match status" value="1"/>
</dbReference>
<dbReference type="InterPro" id="IPR050463">
    <property type="entry name" value="Gfo/Idh/MocA_oxidrdct_glycsds"/>
</dbReference>
<dbReference type="PROSITE" id="PS51318">
    <property type="entry name" value="TAT"/>
    <property type="match status" value="1"/>
</dbReference>
<dbReference type="SUPFAM" id="SSF55347">
    <property type="entry name" value="Glyceraldehyde-3-phosphate dehydrogenase-like, C-terminal domain"/>
    <property type="match status" value="1"/>
</dbReference>
<reference evidence="3 4" key="1">
    <citation type="submission" date="2018-02" db="EMBL/GenBank/DDBJ databases">
        <title>Comparative genomes isolates from brazilian mangrove.</title>
        <authorList>
            <person name="Araujo J.E."/>
            <person name="Taketani R.G."/>
            <person name="Silva M.C.P."/>
            <person name="Loureco M.V."/>
            <person name="Andreote F.D."/>
        </authorList>
    </citation>
    <scope>NUCLEOTIDE SEQUENCE [LARGE SCALE GENOMIC DNA]</scope>
    <source>
        <strain evidence="3 4">HEX-2 MGV</strain>
    </source>
</reference>
<evidence type="ECO:0000256" key="1">
    <source>
        <dbReference type="SAM" id="SignalP"/>
    </source>
</evidence>
<evidence type="ECO:0000313" key="4">
    <source>
        <dbReference type="Proteomes" id="UP000240009"/>
    </source>
</evidence>
<gene>
    <name evidence="3" type="ORF">C5Y96_21885</name>
</gene>
<dbReference type="Gene3D" id="3.30.360.10">
    <property type="entry name" value="Dihydrodipicolinate Reductase, domain 2"/>
    <property type="match status" value="1"/>
</dbReference>
<dbReference type="AlphaFoldDB" id="A0A2S8F1T7"/>
<name>A0A2S8F1T7_9BACT</name>
<proteinExistence type="predicted"/>
<accession>A0A2S8F1T7</accession>
<dbReference type="SUPFAM" id="SSF51735">
    <property type="entry name" value="NAD(P)-binding Rossmann-fold domains"/>
    <property type="match status" value="1"/>
</dbReference>
<evidence type="ECO:0000313" key="3">
    <source>
        <dbReference type="EMBL" id="PQO26103.1"/>
    </source>
</evidence>
<dbReference type="NCBIfam" id="TIGR01409">
    <property type="entry name" value="TAT_signal_seq"/>
    <property type="match status" value="1"/>
</dbReference>
<comment type="caution">
    <text evidence="3">The sequence shown here is derived from an EMBL/GenBank/DDBJ whole genome shotgun (WGS) entry which is preliminary data.</text>
</comment>
<dbReference type="Proteomes" id="UP000240009">
    <property type="component" value="Unassembled WGS sequence"/>
</dbReference>
<sequence length="433" mass="47741">MSEKSTNPSPQKNVQRRTFLKGSAALGTAAAVGSLTLARSAHAAGNDELKVALIGCGGRGNGAAVNATKGDENLKITVLADIFPDKVEASKRILARQLGDRLAVTDENCFSGFDAYKQVMDTDVDVVLLCTTPHFRPAHLEAAIAAGKHVFCEKPVAIDAPGCRKVMETVEKAKQKNLSIVSGLCWRYHPSVIATVEKIKEGLIGDVVSMQENYLAGTLWHRGNKEEWSEMEYQIRNWLYFTWLSGDHIAEQAIHSIDKGQWIMDDQTPVSCYGLGGREVRTGEEYGNIFDHHAVMYEYAGGQKMFHYTRQMAGCFNETEDFIMGTKGNAKILSGVIEGQNNWKYDGPGGNMYDLEHKALYEGMRSGNIINNGDYMTKSTMCAIMGRMATYTGKKVTWEEAWNSQEDLTPKSYEWGAVTIPTPIAVPGKTKLV</sequence>
<dbReference type="OrthoDB" id="253515at2"/>
<dbReference type="GO" id="GO:0000166">
    <property type="term" value="F:nucleotide binding"/>
    <property type="evidence" value="ECO:0007669"/>
    <property type="project" value="InterPro"/>
</dbReference>
<dbReference type="Pfam" id="PF01408">
    <property type="entry name" value="GFO_IDH_MocA"/>
    <property type="match status" value="1"/>
</dbReference>
<dbReference type="EMBL" id="PUIA01000069">
    <property type="protein sequence ID" value="PQO26103.1"/>
    <property type="molecule type" value="Genomic_DNA"/>
</dbReference>
<dbReference type="InterPro" id="IPR000683">
    <property type="entry name" value="Gfo/Idh/MocA-like_OxRdtase_N"/>
</dbReference>
<feature type="chain" id="PRO_5015702050" evidence="1">
    <location>
        <begin position="44"/>
        <end position="433"/>
    </location>
</feature>
<evidence type="ECO:0000259" key="2">
    <source>
        <dbReference type="Pfam" id="PF01408"/>
    </source>
</evidence>
<feature type="domain" description="Gfo/Idh/MocA-like oxidoreductase N-terminal" evidence="2">
    <location>
        <begin position="49"/>
        <end position="175"/>
    </location>
</feature>
<dbReference type="PANTHER" id="PTHR43818:SF5">
    <property type="entry name" value="OXIDOREDUCTASE FAMILY PROTEIN"/>
    <property type="match status" value="1"/>
</dbReference>